<dbReference type="OrthoDB" id="6636636at2"/>
<gene>
    <name evidence="2" type="ORF">AT03_02640</name>
</gene>
<evidence type="ECO:0000313" key="3">
    <source>
        <dbReference type="Proteomes" id="UP000029986"/>
    </source>
</evidence>
<feature type="chain" id="PRO_5001937039" evidence="1">
    <location>
        <begin position="22"/>
        <end position="100"/>
    </location>
</feature>
<dbReference type="AlphaFoldDB" id="A0A097QY27"/>
<dbReference type="PATRIC" id="fig|1453496.5.peg.515"/>
<organism evidence="2 3">
    <name type="scientific">Hafnia alvei FB1</name>
    <dbReference type="NCBI Taxonomy" id="1453496"/>
    <lineage>
        <taxon>Bacteria</taxon>
        <taxon>Pseudomonadati</taxon>
        <taxon>Pseudomonadota</taxon>
        <taxon>Gammaproteobacteria</taxon>
        <taxon>Enterobacterales</taxon>
        <taxon>Hafniaceae</taxon>
        <taxon>Hafnia</taxon>
    </lineage>
</organism>
<name>A0A097QY27_HAFAL</name>
<evidence type="ECO:0000313" key="2">
    <source>
        <dbReference type="EMBL" id="AIU71388.1"/>
    </source>
</evidence>
<keyword evidence="3" id="KW-1185">Reference proteome</keyword>
<protein>
    <submittedName>
        <fullName evidence="2">Chemokine-binding protein</fullName>
    </submittedName>
</protein>
<proteinExistence type="predicted"/>
<accession>A0A097QY27</accession>
<dbReference type="EMBL" id="CP009706">
    <property type="protein sequence ID" value="AIU71388.1"/>
    <property type="molecule type" value="Genomic_DNA"/>
</dbReference>
<evidence type="ECO:0000256" key="1">
    <source>
        <dbReference type="SAM" id="SignalP"/>
    </source>
</evidence>
<sequence>MKTSILLSAIVALTLTGSAFAQSFSDLSPAEQSTLAYSNRNGSAYAHQMMAKQKLHEAGIASSTVHGSATFSQLSAQDQRATVINNLNNGDAYAHQSEIK</sequence>
<dbReference type="RefSeq" id="WP_025802409.1">
    <property type="nucleotide sequence ID" value="NZ_CP009706.1"/>
</dbReference>
<feature type="signal peptide" evidence="1">
    <location>
        <begin position="1"/>
        <end position="21"/>
    </location>
</feature>
<dbReference type="HOGENOM" id="CLU_2301884_0_0_6"/>
<reference evidence="2 3" key="1">
    <citation type="journal article" date="2014" name="Gut Pathog.">
        <title>Gene clusters of Hafnia alvei strain FB1 important in survival and pathogenesis: a draft genome perspective.</title>
        <authorList>
            <person name="Tan J.Y."/>
            <person name="Yin W.F."/>
            <person name="Chan K.G."/>
        </authorList>
    </citation>
    <scope>NUCLEOTIDE SEQUENCE [LARGE SCALE GENOMIC DNA]</scope>
    <source>
        <strain evidence="2 3">FB1</strain>
    </source>
</reference>
<keyword evidence="1" id="KW-0732">Signal</keyword>
<dbReference type="Proteomes" id="UP000029986">
    <property type="component" value="Chromosome"/>
</dbReference>
<dbReference type="KEGG" id="hav:AT03_02640"/>